<dbReference type="GO" id="GO:0004673">
    <property type="term" value="F:protein histidine kinase activity"/>
    <property type="evidence" value="ECO:0007669"/>
    <property type="project" value="UniProtKB-EC"/>
</dbReference>
<dbReference type="EC" id="2.7.13.3" evidence="2"/>
<gene>
    <name evidence="7" type="ORF">LCGC14_3140850</name>
</gene>
<evidence type="ECO:0000256" key="2">
    <source>
        <dbReference type="ARBA" id="ARBA00012438"/>
    </source>
</evidence>
<proteinExistence type="predicted"/>
<dbReference type="AlphaFoldDB" id="A0A0F8VX23"/>
<feature type="domain" description="PAS" evidence="6">
    <location>
        <begin position="140"/>
        <end position="212"/>
    </location>
</feature>
<comment type="caution">
    <text evidence="7">The sequence shown here is derived from an EMBL/GenBank/DDBJ whole genome shotgun (WGS) entry which is preliminary data.</text>
</comment>
<dbReference type="EMBL" id="LAZR01068853">
    <property type="protein sequence ID" value="KKK48862.1"/>
    <property type="molecule type" value="Genomic_DNA"/>
</dbReference>
<dbReference type="PANTHER" id="PTHR43304">
    <property type="entry name" value="PHYTOCHROME-LIKE PROTEIN CPH1"/>
    <property type="match status" value="1"/>
</dbReference>
<comment type="catalytic activity">
    <reaction evidence="1">
        <text>ATP + protein L-histidine = ADP + protein N-phospho-L-histidine.</text>
        <dbReference type="EC" id="2.7.13.3"/>
    </reaction>
</comment>
<organism evidence="7">
    <name type="scientific">marine sediment metagenome</name>
    <dbReference type="NCBI Taxonomy" id="412755"/>
    <lineage>
        <taxon>unclassified sequences</taxon>
        <taxon>metagenomes</taxon>
        <taxon>ecological metagenomes</taxon>
    </lineage>
</organism>
<dbReference type="CDD" id="cd00130">
    <property type="entry name" value="PAS"/>
    <property type="match status" value="1"/>
</dbReference>
<feature type="non-terminal residue" evidence="7">
    <location>
        <position position="284"/>
    </location>
</feature>
<dbReference type="InterPro" id="IPR052162">
    <property type="entry name" value="Sensor_kinase/Photoreceptor"/>
</dbReference>
<accession>A0A0F8VX23</accession>
<evidence type="ECO:0000256" key="3">
    <source>
        <dbReference type="ARBA" id="ARBA00022553"/>
    </source>
</evidence>
<dbReference type="Pfam" id="PF13426">
    <property type="entry name" value="PAS_9"/>
    <property type="match status" value="2"/>
</dbReference>
<name>A0A0F8VX23_9ZZZZ</name>
<dbReference type="NCBIfam" id="TIGR00229">
    <property type="entry name" value="sensory_box"/>
    <property type="match status" value="1"/>
</dbReference>
<sequence length="284" mass="33585">MILFGYYDFRISSKRTQEVTSVERTRLYKLLDDLPAFAYLQGDEYFIRYANRYFRERFGRANNKKCYEILFNLTQPCNECHISDVFDNKASNEGELAFPKGKFYQIYYYPFEDENKELLALSLGIDVTNRKKAEYKLKESEEKFRTIAEQSVMGILIVQDGVIKYANKSVSEINEFSNQEIMGWSTSDLIKVIHPDDRDIASKRLGRLGLGDEKIEPSHRYRMITKLKKLKWVSIYSRRIRYQNKEGILTTLIDITEKKEAEKLIVDELNKLKELDQIRNDLIR</sequence>
<reference evidence="7" key="1">
    <citation type="journal article" date="2015" name="Nature">
        <title>Complex archaea that bridge the gap between prokaryotes and eukaryotes.</title>
        <authorList>
            <person name="Spang A."/>
            <person name="Saw J.H."/>
            <person name="Jorgensen S.L."/>
            <person name="Zaremba-Niedzwiedzka K."/>
            <person name="Martijn J."/>
            <person name="Lind A.E."/>
            <person name="van Eijk R."/>
            <person name="Schleper C."/>
            <person name="Guy L."/>
            <person name="Ettema T.J."/>
        </authorList>
    </citation>
    <scope>NUCLEOTIDE SEQUENCE</scope>
</reference>
<dbReference type="PANTHER" id="PTHR43304:SF1">
    <property type="entry name" value="PAC DOMAIN-CONTAINING PROTEIN"/>
    <property type="match status" value="1"/>
</dbReference>
<dbReference type="InterPro" id="IPR035965">
    <property type="entry name" value="PAS-like_dom_sf"/>
</dbReference>
<dbReference type="InterPro" id="IPR000014">
    <property type="entry name" value="PAS"/>
</dbReference>
<evidence type="ECO:0000256" key="5">
    <source>
        <dbReference type="ARBA" id="ARBA00022777"/>
    </source>
</evidence>
<evidence type="ECO:0000259" key="6">
    <source>
        <dbReference type="PROSITE" id="PS50112"/>
    </source>
</evidence>
<protein>
    <recommendedName>
        <fullName evidence="2">histidine kinase</fullName>
        <ecNumber evidence="2">2.7.13.3</ecNumber>
    </recommendedName>
</protein>
<dbReference type="SMART" id="SM00091">
    <property type="entry name" value="PAS"/>
    <property type="match status" value="1"/>
</dbReference>
<keyword evidence="3" id="KW-0597">Phosphoprotein</keyword>
<dbReference type="Gene3D" id="3.30.450.20">
    <property type="entry name" value="PAS domain"/>
    <property type="match status" value="2"/>
</dbReference>
<evidence type="ECO:0000313" key="7">
    <source>
        <dbReference type="EMBL" id="KKK48862.1"/>
    </source>
</evidence>
<dbReference type="SUPFAM" id="SSF55785">
    <property type="entry name" value="PYP-like sensor domain (PAS domain)"/>
    <property type="match status" value="2"/>
</dbReference>
<dbReference type="PROSITE" id="PS50112">
    <property type="entry name" value="PAS"/>
    <property type="match status" value="1"/>
</dbReference>
<keyword evidence="5" id="KW-0418">Kinase</keyword>
<evidence type="ECO:0000256" key="1">
    <source>
        <dbReference type="ARBA" id="ARBA00000085"/>
    </source>
</evidence>
<keyword evidence="4" id="KW-0808">Transferase</keyword>
<evidence type="ECO:0000256" key="4">
    <source>
        <dbReference type="ARBA" id="ARBA00022679"/>
    </source>
</evidence>